<sequence>MLGCPSPCPRGVDGGGHGVGGGGVWRPRGPHPARVASCRRLDAGPDGGGTRGGGLPLRRRAATPCTPAIGGGLPAGRADAAPAHHHHHHDGSGDGSDQDGAERDANDGAQRQPAAARACVAGPTTIDARHPGGGGQDHVALPRGKRHRNVIDGQRRVAKKGNDAVRPPVHPGARPRVHPQADDGRPVQDGTRKGVSAQAVGDVGLAQAGHRIAGPQQRPDGDRQQAPARTRGALFADAVAREEPRAGGGRGGHGAAGANGHGLRAHPPRELPLQVVAGVANGRHAQLPHRGGGQREGCPGRGGPPRRRPHRRGDRRRRRRGRRCDGNGGNGGGGGDRRPNRARHPRRPPPLALAVHGPVHVGQPLPRAWLQTVFGGTRAEDGVGGGGASGYSGLWQLERVAPGIEQQEAEAAARGGNKRGRQEGAARGGRRRGRARVRRLVCSPAGLNWRPIKPPACCSPPPPCARPQSPFRRPPSLPASVRW</sequence>
<name>A0ACC3BPU3_PYRYE</name>
<proteinExistence type="predicted"/>
<dbReference type="Proteomes" id="UP000798662">
    <property type="component" value="Chromosome 1"/>
</dbReference>
<comment type="caution">
    <text evidence="1">The sequence shown here is derived from an EMBL/GenBank/DDBJ whole genome shotgun (WGS) entry which is preliminary data.</text>
</comment>
<organism evidence="1 2">
    <name type="scientific">Pyropia yezoensis</name>
    <name type="common">Susabi-nori</name>
    <name type="synonym">Porphyra yezoensis</name>
    <dbReference type="NCBI Taxonomy" id="2788"/>
    <lineage>
        <taxon>Eukaryota</taxon>
        <taxon>Rhodophyta</taxon>
        <taxon>Bangiophyceae</taxon>
        <taxon>Bangiales</taxon>
        <taxon>Bangiaceae</taxon>
        <taxon>Pyropia</taxon>
    </lineage>
</organism>
<gene>
    <name evidence="1" type="ORF">I4F81_002587</name>
</gene>
<accession>A0ACC3BPU3</accession>
<keyword evidence="2" id="KW-1185">Reference proteome</keyword>
<evidence type="ECO:0000313" key="2">
    <source>
        <dbReference type="Proteomes" id="UP000798662"/>
    </source>
</evidence>
<reference evidence="1" key="1">
    <citation type="submission" date="2019-11" db="EMBL/GenBank/DDBJ databases">
        <title>Nori genome reveals adaptations in red seaweeds to the harsh intertidal environment.</title>
        <authorList>
            <person name="Wang D."/>
            <person name="Mao Y."/>
        </authorList>
    </citation>
    <scope>NUCLEOTIDE SEQUENCE</scope>
    <source>
        <tissue evidence="1">Gametophyte</tissue>
    </source>
</reference>
<evidence type="ECO:0000313" key="1">
    <source>
        <dbReference type="EMBL" id="KAK1859995.1"/>
    </source>
</evidence>
<dbReference type="EMBL" id="CM020618">
    <property type="protein sequence ID" value="KAK1859995.1"/>
    <property type="molecule type" value="Genomic_DNA"/>
</dbReference>
<protein>
    <submittedName>
        <fullName evidence="1">Uncharacterized protein</fullName>
    </submittedName>
</protein>